<evidence type="ECO:0000313" key="3">
    <source>
        <dbReference type="Proteomes" id="UP000036367"/>
    </source>
</evidence>
<organism evidence="2 3">
    <name type="scientific">Rhodopirellula islandica</name>
    <dbReference type="NCBI Taxonomy" id="595434"/>
    <lineage>
        <taxon>Bacteria</taxon>
        <taxon>Pseudomonadati</taxon>
        <taxon>Planctomycetota</taxon>
        <taxon>Planctomycetia</taxon>
        <taxon>Pirellulales</taxon>
        <taxon>Pirellulaceae</taxon>
        <taxon>Rhodopirellula</taxon>
    </lineage>
</organism>
<keyword evidence="1" id="KW-1133">Transmembrane helix</keyword>
<keyword evidence="3" id="KW-1185">Reference proteome</keyword>
<protein>
    <submittedName>
        <fullName evidence="2">Signal peptide and transmembrane protein</fullName>
    </submittedName>
</protein>
<keyword evidence="1" id="KW-0472">Membrane</keyword>
<accession>A0A0J1BKT1</accession>
<reference evidence="2" key="1">
    <citation type="submission" date="2015-05" db="EMBL/GenBank/DDBJ databases">
        <title>Permanent draft genome of Rhodopirellula islandicus K833.</title>
        <authorList>
            <person name="Kizina J."/>
            <person name="Richter M."/>
            <person name="Glockner F.O."/>
            <person name="Harder J."/>
        </authorList>
    </citation>
    <scope>NUCLEOTIDE SEQUENCE [LARGE SCALE GENOMIC DNA]</scope>
    <source>
        <strain evidence="2">K833</strain>
    </source>
</reference>
<dbReference type="STRING" id="595434.RISK_000941"/>
<dbReference type="PATRIC" id="fig|595434.4.peg.905"/>
<comment type="caution">
    <text evidence="2">The sequence shown here is derived from an EMBL/GenBank/DDBJ whole genome shotgun (WGS) entry which is preliminary data.</text>
</comment>
<proteinExistence type="predicted"/>
<dbReference type="EMBL" id="LECT01000007">
    <property type="protein sequence ID" value="KLU07140.1"/>
    <property type="molecule type" value="Genomic_DNA"/>
</dbReference>
<keyword evidence="1 2" id="KW-0812">Transmembrane</keyword>
<dbReference type="RefSeq" id="WP_047812920.1">
    <property type="nucleotide sequence ID" value="NZ_LECT01000007.1"/>
</dbReference>
<dbReference type="Proteomes" id="UP000036367">
    <property type="component" value="Unassembled WGS sequence"/>
</dbReference>
<gene>
    <name evidence="2" type="ORF">RISK_000941</name>
</gene>
<sequence>MSSEPLSANATSSNESKSASSLLTRLLTPRNLAVFFFVVLPLWLIFLVVAWWFARQNAAAQELADRKNDLLASGLPIDVSSW</sequence>
<evidence type="ECO:0000313" key="2">
    <source>
        <dbReference type="EMBL" id="KLU07140.1"/>
    </source>
</evidence>
<evidence type="ECO:0000256" key="1">
    <source>
        <dbReference type="SAM" id="Phobius"/>
    </source>
</evidence>
<name>A0A0J1BKT1_RHOIS</name>
<dbReference type="AlphaFoldDB" id="A0A0J1BKT1"/>
<feature type="transmembrane region" description="Helical" evidence="1">
    <location>
        <begin position="32"/>
        <end position="54"/>
    </location>
</feature>